<dbReference type="InterPro" id="IPR052164">
    <property type="entry name" value="Anthracycline_SecMetBiosynth"/>
</dbReference>
<dbReference type="InterPro" id="IPR037523">
    <property type="entry name" value="VOC_core"/>
</dbReference>
<proteinExistence type="predicted"/>
<reference evidence="3" key="1">
    <citation type="submission" date="2016-02" db="EMBL/GenBank/DDBJ databases">
        <title>Draft genome sequence of Microdochium bolleyi, a fungal endophyte of beachgrass.</title>
        <authorList>
            <consortium name="DOE Joint Genome Institute"/>
            <person name="David A.S."/>
            <person name="May G."/>
            <person name="Haridas S."/>
            <person name="Lim J."/>
            <person name="Wang M."/>
            <person name="Labutti K."/>
            <person name="Lipzen A."/>
            <person name="Barry K."/>
            <person name="Grigoriev I.V."/>
        </authorList>
    </citation>
    <scope>NUCLEOTIDE SEQUENCE [LARGE SCALE GENOMIC DNA]</scope>
    <source>
        <strain evidence="3">J235TASD1</strain>
    </source>
</reference>
<dbReference type="CDD" id="cd07247">
    <property type="entry name" value="SgaA_N_like"/>
    <property type="match status" value="1"/>
</dbReference>
<keyword evidence="3" id="KW-1185">Reference proteome</keyword>
<gene>
    <name evidence="2" type="ORF">Micbo1qcDRAFT_156758</name>
</gene>
<dbReference type="PROSITE" id="PS51819">
    <property type="entry name" value="VOC"/>
    <property type="match status" value="1"/>
</dbReference>
<dbReference type="OrthoDB" id="447346at2759"/>
<organism evidence="2 3">
    <name type="scientific">Microdochium bolleyi</name>
    <dbReference type="NCBI Taxonomy" id="196109"/>
    <lineage>
        <taxon>Eukaryota</taxon>
        <taxon>Fungi</taxon>
        <taxon>Dikarya</taxon>
        <taxon>Ascomycota</taxon>
        <taxon>Pezizomycotina</taxon>
        <taxon>Sordariomycetes</taxon>
        <taxon>Xylariomycetidae</taxon>
        <taxon>Xylariales</taxon>
        <taxon>Microdochiaceae</taxon>
        <taxon>Microdochium</taxon>
    </lineage>
</organism>
<sequence>MAGEWKAPKFGSPVWMSIPASNVPRAREFYDKVFSWTFKPPSTQPDDLNKLAMVDFGPDVALSGGIQKMPDATGVLKPGPGGVCIFWIVEDLDKSAAAIDGAGGKMLSETEKEGEHGLMRYFQDTEGTVGGLYQMVANC</sequence>
<dbReference type="PANTHER" id="PTHR33993">
    <property type="entry name" value="GLYOXALASE-RELATED"/>
    <property type="match status" value="1"/>
</dbReference>
<evidence type="ECO:0000313" key="3">
    <source>
        <dbReference type="Proteomes" id="UP000070501"/>
    </source>
</evidence>
<feature type="domain" description="VOC" evidence="1">
    <location>
        <begin position="12"/>
        <end position="135"/>
    </location>
</feature>
<accession>A0A136JCU8</accession>
<dbReference type="STRING" id="196109.A0A136JCU8"/>
<dbReference type="SUPFAM" id="SSF54593">
    <property type="entry name" value="Glyoxalase/Bleomycin resistance protein/Dihydroxybiphenyl dioxygenase"/>
    <property type="match status" value="1"/>
</dbReference>
<dbReference type="InterPro" id="IPR029068">
    <property type="entry name" value="Glyas_Bleomycin-R_OHBP_Dase"/>
</dbReference>
<evidence type="ECO:0000259" key="1">
    <source>
        <dbReference type="PROSITE" id="PS51819"/>
    </source>
</evidence>
<dbReference type="EMBL" id="KQ964246">
    <property type="protein sequence ID" value="KXJ94964.1"/>
    <property type="molecule type" value="Genomic_DNA"/>
</dbReference>
<protein>
    <recommendedName>
        <fullName evidence="1">VOC domain-containing protein</fullName>
    </recommendedName>
</protein>
<name>A0A136JCU8_9PEZI</name>
<dbReference type="Proteomes" id="UP000070501">
    <property type="component" value="Unassembled WGS sequence"/>
</dbReference>
<dbReference type="Gene3D" id="3.10.180.10">
    <property type="entry name" value="2,3-Dihydroxybiphenyl 1,2-Dioxygenase, domain 1"/>
    <property type="match status" value="1"/>
</dbReference>
<dbReference type="InParanoid" id="A0A136JCU8"/>
<evidence type="ECO:0000313" key="2">
    <source>
        <dbReference type="EMBL" id="KXJ94964.1"/>
    </source>
</evidence>
<dbReference type="AlphaFoldDB" id="A0A136JCU8"/>